<dbReference type="PANTHER" id="PTHR15528:SF12">
    <property type="entry name" value="PEROXISOME PROLIFERATOR-ACTIVATED RECEPTOR GAMMA COACTIVATOR 1-BETA"/>
    <property type="match status" value="1"/>
</dbReference>
<evidence type="ECO:0000256" key="3">
    <source>
        <dbReference type="ARBA" id="ARBA00022884"/>
    </source>
</evidence>
<dbReference type="GO" id="GO:0045944">
    <property type="term" value="P:positive regulation of transcription by RNA polymerase II"/>
    <property type="evidence" value="ECO:0007669"/>
    <property type="project" value="TreeGrafter"/>
</dbReference>
<protein>
    <submittedName>
        <fullName evidence="7">Peroxisome proliferator-activated receptor gamma coactivator 1-beta-like</fullName>
    </submittedName>
</protein>
<evidence type="ECO:0000256" key="2">
    <source>
        <dbReference type="ARBA" id="ARBA00022553"/>
    </source>
</evidence>
<evidence type="ECO:0000313" key="7">
    <source>
        <dbReference type="Ensembl" id="ENSCMIP00000048132.1"/>
    </source>
</evidence>
<dbReference type="GO" id="GO:0003723">
    <property type="term" value="F:RNA binding"/>
    <property type="evidence" value="ECO:0007669"/>
    <property type="project" value="UniProtKB-KW"/>
</dbReference>
<organism evidence="7 8">
    <name type="scientific">Callorhinchus milii</name>
    <name type="common">Ghost shark</name>
    <dbReference type="NCBI Taxonomy" id="7868"/>
    <lineage>
        <taxon>Eukaryota</taxon>
        <taxon>Metazoa</taxon>
        <taxon>Chordata</taxon>
        <taxon>Craniata</taxon>
        <taxon>Vertebrata</taxon>
        <taxon>Chondrichthyes</taxon>
        <taxon>Holocephali</taxon>
        <taxon>Chimaeriformes</taxon>
        <taxon>Callorhinchidae</taxon>
        <taxon>Callorhinchus</taxon>
    </lineage>
</organism>
<keyword evidence="6" id="KW-0539">Nucleus</keyword>
<dbReference type="InParanoid" id="A0A4W3JYS8"/>
<dbReference type="AlphaFoldDB" id="A0A4W3JYS8"/>
<reference evidence="7" key="5">
    <citation type="submission" date="2025-09" db="UniProtKB">
        <authorList>
            <consortium name="Ensembl"/>
        </authorList>
    </citation>
    <scope>IDENTIFICATION</scope>
</reference>
<evidence type="ECO:0000313" key="8">
    <source>
        <dbReference type="Proteomes" id="UP000314986"/>
    </source>
</evidence>
<keyword evidence="3" id="KW-0694">RNA-binding</keyword>
<evidence type="ECO:0000256" key="6">
    <source>
        <dbReference type="ARBA" id="ARBA00023242"/>
    </source>
</evidence>
<comment type="subcellular location">
    <subcellularLocation>
        <location evidence="1">Nucleus</location>
    </subcellularLocation>
</comment>
<reference evidence="8" key="3">
    <citation type="journal article" date="2014" name="Nature">
        <title>Elephant shark genome provides unique insights into gnathostome evolution.</title>
        <authorList>
            <consortium name="International Elephant Shark Genome Sequencing Consortium"/>
            <person name="Venkatesh B."/>
            <person name="Lee A.P."/>
            <person name="Ravi V."/>
            <person name="Maurya A.K."/>
            <person name="Lian M.M."/>
            <person name="Swann J.B."/>
            <person name="Ohta Y."/>
            <person name="Flajnik M.F."/>
            <person name="Sutoh Y."/>
            <person name="Kasahara M."/>
            <person name="Hoon S."/>
            <person name="Gangu V."/>
            <person name="Roy S.W."/>
            <person name="Irimia M."/>
            <person name="Korzh V."/>
            <person name="Kondrychyn I."/>
            <person name="Lim Z.W."/>
            <person name="Tay B.H."/>
            <person name="Tohari S."/>
            <person name="Kong K.W."/>
            <person name="Ho S."/>
            <person name="Lorente-Galdos B."/>
            <person name="Quilez J."/>
            <person name="Marques-Bonet T."/>
            <person name="Raney B.J."/>
            <person name="Ingham P.W."/>
            <person name="Tay A."/>
            <person name="Hillier L.W."/>
            <person name="Minx P."/>
            <person name="Boehm T."/>
            <person name="Wilson R.K."/>
            <person name="Brenner S."/>
            <person name="Warren W.C."/>
        </authorList>
    </citation>
    <scope>NUCLEOTIDE SEQUENCE [LARGE SCALE GENOMIC DNA]</scope>
</reference>
<name>A0A4W3JYS8_CALMI</name>
<dbReference type="InterPro" id="IPR034605">
    <property type="entry name" value="PGC-1"/>
</dbReference>
<reference evidence="8" key="1">
    <citation type="journal article" date="2006" name="Science">
        <title>Ancient noncoding elements conserved in the human genome.</title>
        <authorList>
            <person name="Venkatesh B."/>
            <person name="Kirkness E.F."/>
            <person name="Loh Y.H."/>
            <person name="Halpern A.L."/>
            <person name="Lee A.P."/>
            <person name="Johnson J."/>
            <person name="Dandona N."/>
            <person name="Viswanathan L.D."/>
            <person name="Tay A."/>
            <person name="Venter J.C."/>
            <person name="Strausberg R.L."/>
            <person name="Brenner S."/>
        </authorList>
    </citation>
    <scope>NUCLEOTIDE SEQUENCE [LARGE SCALE GENOMIC DNA]</scope>
</reference>
<keyword evidence="2" id="KW-0597">Phosphoprotein</keyword>
<accession>A0A4W3JYS8</accession>
<reference evidence="7" key="4">
    <citation type="submission" date="2025-08" db="UniProtKB">
        <authorList>
            <consortium name="Ensembl"/>
        </authorList>
    </citation>
    <scope>IDENTIFICATION</scope>
</reference>
<dbReference type="PANTHER" id="PTHR15528">
    <property type="entry name" value="PEROXISOME PROLIFERATOR ACTIVATED RECEPTOR GAMMA COACTIVATOR 1 PGC-1 -RELATED"/>
    <property type="match status" value="1"/>
</dbReference>
<dbReference type="GO" id="GO:0005634">
    <property type="term" value="C:nucleus"/>
    <property type="evidence" value="ECO:0007669"/>
    <property type="project" value="UniProtKB-SubCell"/>
</dbReference>
<keyword evidence="8" id="KW-1185">Reference proteome</keyword>
<evidence type="ECO:0000256" key="1">
    <source>
        <dbReference type="ARBA" id="ARBA00004123"/>
    </source>
</evidence>
<dbReference type="GO" id="GO:0003712">
    <property type="term" value="F:transcription coregulator activity"/>
    <property type="evidence" value="ECO:0007669"/>
    <property type="project" value="InterPro"/>
</dbReference>
<evidence type="ECO:0000256" key="4">
    <source>
        <dbReference type="ARBA" id="ARBA00023015"/>
    </source>
</evidence>
<dbReference type="STRING" id="7868.ENSCMIP00000048132"/>
<keyword evidence="5" id="KW-0804">Transcription</keyword>
<sequence>SVLVLFRTFQLFPFLHGHEVERRFACFLSGSAVLCCCGDCVVTLSTFLPLQSGCGASAEDRLYSDFPEIDLSQLDVNDLDTGSCLGELQWDSEQSDISSSHYSTDGSELFQIIEEENEALLAALTATLGDIAVDDVSLSAFGVEAEQLGAVSSPAPPVSQPDEASLVRNLPAVYRERDQPLGNPAQEHKALVSVYF</sequence>
<dbReference type="Proteomes" id="UP000314986">
    <property type="component" value="Unassembled WGS sequence"/>
</dbReference>
<dbReference type="Ensembl" id="ENSCMIT00000048806.1">
    <property type="protein sequence ID" value="ENSCMIP00000048132.1"/>
    <property type="gene ID" value="ENSCMIG00000019685.1"/>
</dbReference>
<keyword evidence="4" id="KW-0805">Transcription regulation</keyword>
<reference evidence="8" key="2">
    <citation type="journal article" date="2007" name="PLoS Biol.">
        <title>Survey sequencing and comparative analysis of the elephant shark (Callorhinchus milii) genome.</title>
        <authorList>
            <person name="Venkatesh B."/>
            <person name="Kirkness E.F."/>
            <person name="Loh Y.H."/>
            <person name="Halpern A.L."/>
            <person name="Lee A.P."/>
            <person name="Johnson J."/>
            <person name="Dandona N."/>
            <person name="Viswanathan L.D."/>
            <person name="Tay A."/>
            <person name="Venter J.C."/>
            <person name="Strausberg R.L."/>
            <person name="Brenner S."/>
        </authorList>
    </citation>
    <scope>NUCLEOTIDE SEQUENCE [LARGE SCALE GENOMIC DNA]</scope>
</reference>
<dbReference type="GeneTree" id="ENSGT00730000111972"/>
<evidence type="ECO:0000256" key="5">
    <source>
        <dbReference type="ARBA" id="ARBA00023163"/>
    </source>
</evidence>
<proteinExistence type="predicted"/>